<dbReference type="InterPro" id="IPR021247">
    <property type="entry name" value="DUF2785"/>
</dbReference>
<sequence>MTDWTSLAAHDFQLPDGHAAPELLPEALALLVSPDPAERDGLAYPALATWLAAGHLDAELANLVAEAQALLQAPEIHSRSFGALLLAAALSRDAVTRSLAQPRWRAALDAWAQWYTTETDLRSHDEAAGWLHAVAHGADVAATFAEHPAATRPVLLSILDTLLERIQQVDTPLLQTEDDRLALAAFVTLCRPELRDADREGWLARLGHLMTPDANGPRPPSAAFAVQVGRALLMFTHFGLQGQGTPDTPASAADSWRGALLRALHGAFAYAYGELGTVAD</sequence>
<dbReference type="Pfam" id="PF10978">
    <property type="entry name" value="DUF2785"/>
    <property type="match status" value="1"/>
</dbReference>
<gene>
    <name evidence="1" type="ORF">ACFP81_01765</name>
</gene>
<proteinExistence type="predicted"/>
<evidence type="ECO:0000313" key="1">
    <source>
        <dbReference type="EMBL" id="MFC6590885.1"/>
    </source>
</evidence>
<comment type="caution">
    <text evidence="1">The sequence shown here is derived from an EMBL/GenBank/DDBJ whole genome shotgun (WGS) entry which is preliminary data.</text>
</comment>
<organism evidence="1 2">
    <name type="scientific">Deinococcus lacus</name>
    <dbReference type="NCBI Taxonomy" id="392561"/>
    <lineage>
        <taxon>Bacteria</taxon>
        <taxon>Thermotogati</taxon>
        <taxon>Deinococcota</taxon>
        <taxon>Deinococci</taxon>
        <taxon>Deinococcales</taxon>
        <taxon>Deinococcaceae</taxon>
        <taxon>Deinococcus</taxon>
    </lineage>
</organism>
<protein>
    <submittedName>
        <fullName evidence="1">DUF2785 domain-containing protein</fullName>
    </submittedName>
</protein>
<dbReference type="RefSeq" id="WP_380081891.1">
    <property type="nucleotide sequence ID" value="NZ_JBHSWD010000001.1"/>
</dbReference>
<accession>A0ABW1YBV5</accession>
<dbReference type="EMBL" id="JBHSWD010000001">
    <property type="protein sequence ID" value="MFC6590885.1"/>
    <property type="molecule type" value="Genomic_DNA"/>
</dbReference>
<reference evidence="2" key="1">
    <citation type="journal article" date="2019" name="Int. J. Syst. Evol. Microbiol.">
        <title>The Global Catalogue of Microorganisms (GCM) 10K type strain sequencing project: providing services to taxonomists for standard genome sequencing and annotation.</title>
        <authorList>
            <consortium name="The Broad Institute Genomics Platform"/>
            <consortium name="The Broad Institute Genome Sequencing Center for Infectious Disease"/>
            <person name="Wu L."/>
            <person name="Ma J."/>
        </authorList>
    </citation>
    <scope>NUCLEOTIDE SEQUENCE [LARGE SCALE GENOMIC DNA]</scope>
    <source>
        <strain evidence="2">CGMCC 1.15772</strain>
    </source>
</reference>
<dbReference type="Proteomes" id="UP001596297">
    <property type="component" value="Unassembled WGS sequence"/>
</dbReference>
<name>A0ABW1YBV5_9DEIO</name>
<keyword evidence="2" id="KW-1185">Reference proteome</keyword>
<evidence type="ECO:0000313" key="2">
    <source>
        <dbReference type="Proteomes" id="UP001596297"/>
    </source>
</evidence>